<keyword evidence="1" id="KW-0472">Membrane</keyword>
<organism evidence="3">
    <name type="scientific">Isoptericola variabilis (strain 225)</name>
    <dbReference type="NCBI Taxonomy" id="743718"/>
    <lineage>
        <taxon>Bacteria</taxon>
        <taxon>Bacillati</taxon>
        <taxon>Actinomycetota</taxon>
        <taxon>Actinomycetes</taxon>
        <taxon>Micrococcales</taxon>
        <taxon>Promicromonosporaceae</taxon>
        <taxon>Isoptericola</taxon>
    </lineage>
</organism>
<accession>F6FQX1</accession>
<name>F6FQX1_ISOV2</name>
<dbReference type="HOGENOM" id="CLU_2875619_0_0_11"/>
<sequence>MDVIDVVSLVALLVVCVALSLWLSVRRRVDRTSHTTHDPARREDLLKISRDVDRGKQAGQGFFF</sequence>
<feature type="transmembrane region" description="Helical" evidence="1">
    <location>
        <begin position="6"/>
        <end position="25"/>
    </location>
</feature>
<keyword evidence="1" id="KW-1133">Transmembrane helix</keyword>
<reference evidence="2 3" key="1">
    <citation type="submission" date="2011-05" db="EMBL/GenBank/DDBJ databases">
        <title>Complete sequence of Isoptericola variabilis 225.</title>
        <authorList>
            <consortium name="US DOE Joint Genome Institute"/>
            <person name="Lucas S."/>
            <person name="Han J."/>
            <person name="Lapidus A."/>
            <person name="Cheng J.-F."/>
            <person name="Goodwin L."/>
            <person name="Pitluck S."/>
            <person name="Peters L."/>
            <person name="Mikhailova N."/>
            <person name="Zeytun A."/>
            <person name="Han C."/>
            <person name="Tapia R."/>
            <person name="Land M."/>
            <person name="Hauser L."/>
            <person name="Kyrpides N."/>
            <person name="Ivanova N."/>
            <person name="Pagani I."/>
            <person name="Siebers A."/>
            <person name="Allgaier M."/>
            <person name="Thelen M."/>
            <person name="Hugenholtz P."/>
            <person name="Gladden J."/>
            <person name="Woyke T."/>
        </authorList>
    </citation>
    <scope>NUCLEOTIDE SEQUENCE [LARGE SCALE GENOMIC DNA]</scope>
    <source>
        <strain evidence="3">225</strain>
    </source>
</reference>
<evidence type="ECO:0000256" key="1">
    <source>
        <dbReference type="SAM" id="Phobius"/>
    </source>
</evidence>
<keyword evidence="1" id="KW-0812">Transmembrane</keyword>
<proteinExistence type="predicted"/>
<keyword evidence="3" id="KW-1185">Reference proteome</keyword>
<dbReference type="RefSeq" id="WP_013838248.1">
    <property type="nucleotide sequence ID" value="NC_015588.1"/>
</dbReference>
<dbReference type="KEGG" id="iva:Isova_1077"/>
<evidence type="ECO:0000313" key="2">
    <source>
        <dbReference type="EMBL" id="AEG43856.1"/>
    </source>
</evidence>
<gene>
    <name evidence="2" type="ordered locus">Isova_1077</name>
</gene>
<evidence type="ECO:0000313" key="3">
    <source>
        <dbReference type="Proteomes" id="UP000009236"/>
    </source>
</evidence>
<dbReference type="Proteomes" id="UP000009236">
    <property type="component" value="Chromosome"/>
</dbReference>
<dbReference type="AlphaFoldDB" id="F6FQX1"/>
<dbReference type="STRING" id="743718.Isova_1077"/>
<protein>
    <submittedName>
        <fullName evidence="2">Uncharacterized protein</fullName>
    </submittedName>
</protein>
<dbReference type="EMBL" id="CP002810">
    <property type="protein sequence ID" value="AEG43856.1"/>
    <property type="molecule type" value="Genomic_DNA"/>
</dbReference>